<protein>
    <submittedName>
        <fullName evidence="2">CHAP domain-containing protein</fullName>
    </submittedName>
</protein>
<dbReference type="Pfam" id="PF05257">
    <property type="entry name" value="CHAP"/>
    <property type="match status" value="1"/>
</dbReference>
<comment type="caution">
    <text evidence="2">The sequence shown here is derived from an EMBL/GenBank/DDBJ whole genome shotgun (WGS) entry which is preliminary data.</text>
</comment>
<keyword evidence="3" id="KW-1185">Reference proteome</keyword>
<gene>
    <name evidence="2" type="ORF">ACFOD4_02285</name>
</gene>
<dbReference type="Gene3D" id="3.90.1720.10">
    <property type="entry name" value="endopeptidase domain like (from Nostoc punctiforme)"/>
    <property type="match status" value="1"/>
</dbReference>
<evidence type="ECO:0000313" key="3">
    <source>
        <dbReference type="Proteomes" id="UP001595593"/>
    </source>
</evidence>
<dbReference type="SUPFAM" id="SSF54001">
    <property type="entry name" value="Cysteine proteinases"/>
    <property type="match status" value="1"/>
</dbReference>
<dbReference type="PROSITE" id="PS50911">
    <property type="entry name" value="CHAP"/>
    <property type="match status" value="1"/>
</dbReference>
<dbReference type="PROSITE" id="PS51257">
    <property type="entry name" value="PROKAR_LIPOPROTEIN"/>
    <property type="match status" value="1"/>
</dbReference>
<reference evidence="3" key="1">
    <citation type="journal article" date="2019" name="Int. J. Syst. Evol. Microbiol.">
        <title>The Global Catalogue of Microorganisms (GCM) 10K type strain sequencing project: providing services to taxonomists for standard genome sequencing and annotation.</title>
        <authorList>
            <consortium name="The Broad Institute Genomics Platform"/>
            <consortium name="The Broad Institute Genome Sequencing Center for Infectious Disease"/>
            <person name="Wu L."/>
            <person name="Ma J."/>
        </authorList>
    </citation>
    <scope>NUCLEOTIDE SEQUENCE [LARGE SCALE GENOMIC DNA]</scope>
    <source>
        <strain evidence="3">KCTC 52094</strain>
    </source>
</reference>
<dbReference type="InterPro" id="IPR038765">
    <property type="entry name" value="Papain-like_cys_pep_sf"/>
</dbReference>
<dbReference type="Proteomes" id="UP001595593">
    <property type="component" value="Unassembled WGS sequence"/>
</dbReference>
<proteinExistence type="predicted"/>
<accession>A0ABV7FXI5</accession>
<dbReference type="InterPro" id="IPR007921">
    <property type="entry name" value="CHAP_dom"/>
</dbReference>
<name>A0ABV7FXI5_9PROT</name>
<evidence type="ECO:0000313" key="2">
    <source>
        <dbReference type="EMBL" id="MFC3123875.1"/>
    </source>
</evidence>
<feature type="domain" description="Peptidase C51" evidence="1">
    <location>
        <begin position="12"/>
        <end position="136"/>
    </location>
</feature>
<sequence>MAWKGMALAALLAVAGCGGQRTGPTLGAAALREPVSCVPYARARSGVDLRGDAWQWWEAAAGRYPRGHRPQPGSILVLQRSGRLRDGHLSVVTRLISSREILVDHANWASGAAKGRITTGQRVQDVSAANDWSLVRVWYPPVNDYGATAYPATGFVHGGTVLAGG</sequence>
<organism evidence="2 3">
    <name type="scientific">Teichococcus globiformis</name>
    <dbReference type="NCBI Taxonomy" id="2307229"/>
    <lineage>
        <taxon>Bacteria</taxon>
        <taxon>Pseudomonadati</taxon>
        <taxon>Pseudomonadota</taxon>
        <taxon>Alphaproteobacteria</taxon>
        <taxon>Acetobacterales</taxon>
        <taxon>Roseomonadaceae</taxon>
        <taxon>Roseomonas</taxon>
    </lineage>
</organism>
<dbReference type="RefSeq" id="WP_379593190.1">
    <property type="nucleotide sequence ID" value="NZ_JBHRTN010000004.1"/>
</dbReference>
<evidence type="ECO:0000259" key="1">
    <source>
        <dbReference type="PROSITE" id="PS50911"/>
    </source>
</evidence>
<dbReference type="EMBL" id="JBHRTN010000004">
    <property type="protein sequence ID" value="MFC3123875.1"/>
    <property type="molecule type" value="Genomic_DNA"/>
</dbReference>